<evidence type="ECO:0000256" key="6">
    <source>
        <dbReference type="PIRSR" id="PIRSR602403-1"/>
    </source>
</evidence>
<protein>
    <recommendedName>
        <fullName evidence="9">Cytochrome P450</fullName>
    </recommendedName>
</protein>
<dbReference type="InterPro" id="IPR050529">
    <property type="entry name" value="CYP450_sterol_14alpha_dmase"/>
</dbReference>
<dbReference type="InterPro" id="IPR002403">
    <property type="entry name" value="Cyt_P450_E_grp-IV"/>
</dbReference>
<accession>A0A0C3FD44</accession>
<gene>
    <name evidence="7" type="ORF">PILCRDRAFT_825220</name>
</gene>
<evidence type="ECO:0000256" key="2">
    <source>
        <dbReference type="ARBA" id="ARBA00010617"/>
    </source>
</evidence>
<comment type="similarity">
    <text evidence="2">Belongs to the cytochrome P450 family.</text>
</comment>
<dbReference type="GO" id="GO:0005506">
    <property type="term" value="F:iron ion binding"/>
    <property type="evidence" value="ECO:0007669"/>
    <property type="project" value="InterPro"/>
</dbReference>
<keyword evidence="8" id="KW-1185">Reference proteome</keyword>
<dbReference type="PRINTS" id="PR00465">
    <property type="entry name" value="EP450IV"/>
</dbReference>
<comment type="cofactor">
    <cofactor evidence="1 6">
        <name>heme</name>
        <dbReference type="ChEBI" id="CHEBI:30413"/>
    </cofactor>
</comment>
<dbReference type="STRING" id="765440.A0A0C3FD44"/>
<evidence type="ECO:0000256" key="3">
    <source>
        <dbReference type="ARBA" id="ARBA00022617"/>
    </source>
</evidence>
<dbReference type="InterPro" id="IPR036396">
    <property type="entry name" value="Cyt_P450_sf"/>
</dbReference>
<reference evidence="7 8" key="1">
    <citation type="submission" date="2014-04" db="EMBL/GenBank/DDBJ databases">
        <authorList>
            <consortium name="DOE Joint Genome Institute"/>
            <person name="Kuo A."/>
            <person name="Tarkka M."/>
            <person name="Buscot F."/>
            <person name="Kohler A."/>
            <person name="Nagy L.G."/>
            <person name="Floudas D."/>
            <person name="Copeland A."/>
            <person name="Barry K.W."/>
            <person name="Cichocki N."/>
            <person name="Veneault-Fourrey C."/>
            <person name="LaButti K."/>
            <person name="Lindquist E.A."/>
            <person name="Lipzen A."/>
            <person name="Lundell T."/>
            <person name="Morin E."/>
            <person name="Murat C."/>
            <person name="Sun H."/>
            <person name="Tunlid A."/>
            <person name="Henrissat B."/>
            <person name="Grigoriev I.V."/>
            <person name="Hibbett D.S."/>
            <person name="Martin F."/>
            <person name="Nordberg H.P."/>
            <person name="Cantor M.N."/>
            <person name="Hua S.X."/>
        </authorList>
    </citation>
    <scope>NUCLEOTIDE SEQUENCE [LARGE SCALE GENOMIC DNA]</scope>
    <source>
        <strain evidence="7 8">F 1598</strain>
    </source>
</reference>
<dbReference type="HOGENOM" id="CLU_018012_5_1_1"/>
<keyword evidence="5 6" id="KW-0408">Iron</keyword>
<evidence type="ECO:0008006" key="9">
    <source>
        <dbReference type="Google" id="ProtNLM"/>
    </source>
</evidence>
<dbReference type="GO" id="GO:0016705">
    <property type="term" value="F:oxidoreductase activity, acting on paired donors, with incorporation or reduction of molecular oxygen"/>
    <property type="evidence" value="ECO:0007669"/>
    <property type="project" value="InterPro"/>
</dbReference>
<dbReference type="InParanoid" id="A0A0C3FD44"/>
<feature type="binding site" description="axial binding residue" evidence="6">
    <location>
        <position position="404"/>
    </location>
    <ligand>
        <name>heme</name>
        <dbReference type="ChEBI" id="CHEBI:30413"/>
    </ligand>
    <ligandPart>
        <name>Fe</name>
        <dbReference type="ChEBI" id="CHEBI:18248"/>
    </ligandPart>
</feature>
<evidence type="ECO:0000256" key="5">
    <source>
        <dbReference type="ARBA" id="ARBA00023004"/>
    </source>
</evidence>
<dbReference type="Pfam" id="PF00067">
    <property type="entry name" value="p450"/>
    <property type="match status" value="1"/>
</dbReference>
<dbReference type="PANTHER" id="PTHR24304:SF2">
    <property type="entry name" value="24-HYDROXYCHOLESTEROL 7-ALPHA-HYDROXYLASE"/>
    <property type="match status" value="1"/>
</dbReference>
<dbReference type="AlphaFoldDB" id="A0A0C3FD44"/>
<organism evidence="7 8">
    <name type="scientific">Piloderma croceum (strain F 1598)</name>
    <dbReference type="NCBI Taxonomy" id="765440"/>
    <lineage>
        <taxon>Eukaryota</taxon>
        <taxon>Fungi</taxon>
        <taxon>Dikarya</taxon>
        <taxon>Basidiomycota</taxon>
        <taxon>Agaricomycotina</taxon>
        <taxon>Agaricomycetes</taxon>
        <taxon>Agaricomycetidae</taxon>
        <taxon>Atheliales</taxon>
        <taxon>Atheliaceae</taxon>
        <taxon>Piloderma</taxon>
    </lineage>
</organism>
<keyword evidence="3 6" id="KW-0349">Heme</keyword>
<dbReference type="GO" id="GO:0008395">
    <property type="term" value="F:steroid hydroxylase activity"/>
    <property type="evidence" value="ECO:0007669"/>
    <property type="project" value="TreeGrafter"/>
</dbReference>
<evidence type="ECO:0000313" key="8">
    <source>
        <dbReference type="Proteomes" id="UP000054166"/>
    </source>
</evidence>
<dbReference type="OrthoDB" id="3366823at2759"/>
<evidence type="ECO:0000256" key="4">
    <source>
        <dbReference type="ARBA" id="ARBA00022723"/>
    </source>
</evidence>
<dbReference type="EMBL" id="KN833023">
    <property type="protein sequence ID" value="KIM77629.1"/>
    <property type="molecule type" value="Genomic_DNA"/>
</dbReference>
<sequence>MAMLKLGANEDDFLLSARKLYGPVVYIPWPLCQVFVLDGELINSVYSSPSKTLSFLPIRVSMQHSAFGTSKVITQSPIMHKQVFPTHARGMTTVRIEAPIHRFIKVAEARIIELGYKIDAAGGTLEMELMHWVVDTMFDAASAALFGEIFMLRTQENDFRKHFTTFDTCFPLLAADMIPSFLHPFVPLIAKGIKGRESLFESIATWVEDGMPGLDEGVILDMAQIGLTAGHSSREIASFLNADLWALQANTPSAAGALLLYIIQSTLLPAVHEEINRIPTKSDSTTPDLDMKALASMEMVSSCVQETLRLNTSSYSIRVVEESFILPTSVIRDGKGTSTPGYLIPGGSRVICATRAAHLSDAIWGNNPSIWDGERFLEKDDDEAGMKSKKAREMRGFGGGVSICEGRYLASAELKAFIALTLSAFDITPLYSTTSDGVAPPSNSSTLNADIKDVNDPVISPRRAPGRPGTGVFSFDYGSDVVVRVVRRR</sequence>
<dbReference type="InterPro" id="IPR001128">
    <property type="entry name" value="Cyt_P450"/>
</dbReference>
<dbReference type="CDD" id="cd11040">
    <property type="entry name" value="CYP7_CYP8-like"/>
    <property type="match status" value="1"/>
</dbReference>
<name>A0A0C3FD44_PILCF</name>
<dbReference type="GO" id="GO:0020037">
    <property type="term" value="F:heme binding"/>
    <property type="evidence" value="ECO:0007669"/>
    <property type="project" value="InterPro"/>
</dbReference>
<reference evidence="8" key="2">
    <citation type="submission" date="2015-01" db="EMBL/GenBank/DDBJ databases">
        <title>Evolutionary Origins and Diversification of the Mycorrhizal Mutualists.</title>
        <authorList>
            <consortium name="DOE Joint Genome Institute"/>
            <consortium name="Mycorrhizal Genomics Consortium"/>
            <person name="Kohler A."/>
            <person name="Kuo A."/>
            <person name="Nagy L.G."/>
            <person name="Floudas D."/>
            <person name="Copeland A."/>
            <person name="Barry K.W."/>
            <person name="Cichocki N."/>
            <person name="Veneault-Fourrey C."/>
            <person name="LaButti K."/>
            <person name="Lindquist E.A."/>
            <person name="Lipzen A."/>
            <person name="Lundell T."/>
            <person name="Morin E."/>
            <person name="Murat C."/>
            <person name="Riley R."/>
            <person name="Ohm R."/>
            <person name="Sun H."/>
            <person name="Tunlid A."/>
            <person name="Henrissat B."/>
            <person name="Grigoriev I.V."/>
            <person name="Hibbett D.S."/>
            <person name="Martin F."/>
        </authorList>
    </citation>
    <scope>NUCLEOTIDE SEQUENCE [LARGE SCALE GENOMIC DNA]</scope>
    <source>
        <strain evidence="8">F 1598</strain>
    </source>
</reference>
<evidence type="ECO:0000256" key="1">
    <source>
        <dbReference type="ARBA" id="ARBA00001971"/>
    </source>
</evidence>
<dbReference type="PANTHER" id="PTHR24304">
    <property type="entry name" value="CYTOCHROME P450 FAMILY 7"/>
    <property type="match status" value="1"/>
</dbReference>
<proteinExistence type="inferred from homology"/>
<evidence type="ECO:0000313" key="7">
    <source>
        <dbReference type="EMBL" id="KIM77629.1"/>
    </source>
</evidence>
<dbReference type="Proteomes" id="UP000054166">
    <property type="component" value="Unassembled WGS sequence"/>
</dbReference>
<dbReference type="Gene3D" id="1.10.630.10">
    <property type="entry name" value="Cytochrome P450"/>
    <property type="match status" value="1"/>
</dbReference>
<dbReference type="SUPFAM" id="SSF48264">
    <property type="entry name" value="Cytochrome P450"/>
    <property type="match status" value="1"/>
</dbReference>
<keyword evidence="4 6" id="KW-0479">Metal-binding</keyword>